<protein>
    <submittedName>
        <fullName evidence="3">DUF2183 domain-containing protein</fullName>
    </submittedName>
</protein>
<name>A0ABY4CGP4_9BACT</name>
<proteinExistence type="predicted"/>
<keyword evidence="4" id="KW-1185">Reference proteome</keyword>
<reference evidence="3" key="1">
    <citation type="submission" date="2022-03" db="EMBL/GenBank/DDBJ databases">
        <title>Genome Identification and Characterization of new species Bdellovibrio reynosense LBG001 sp. nov. from a Mexico soil sample.</title>
        <authorList>
            <person name="Camilli A."/>
            <person name="Ajao Y."/>
            <person name="Guo X."/>
        </authorList>
    </citation>
    <scope>NUCLEOTIDE SEQUENCE</scope>
    <source>
        <strain evidence="3">LBG001</strain>
    </source>
</reference>
<organism evidence="3 4">
    <name type="scientific">Bdellovibrio reynosensis</name>
    <dbReference type="NCBI Taxonomy" id="2835041"/>
    <lineage>
        <taxon>Bacteria</taxon>
        <taxon>Pseudomonadati</taxon>
        <taxon>Bdellovibrionota</taxon>
        <taxon>Bdellovibrionia</taxon>
        <taxon>Bdellovibrionales</taxon>
        <taxon>Pseudobdellovibrionaceae</taxon>
        <taxon>Bdellovibrio</taxon>
    </lineage>
</organism>
<accession>A0ABY4CGP4</accession>
<feature type="domain" description="Phosphatidate phosphatase APP1 catalytic" evidence="2">
    <location>
        <begin position="23"/>
        <end position="163"/>
    </location>
</feature>
<feature type="signal peptide" evidence="1">
    <location>
        <begin position="1"/>
        <end position="20"/>
    </location>
</feature>
<dbReference type="Proteomes" id="UP000830116">
    <property type="component" value="Chromosome"/>
</dbReference>
<gene>
    <name evidence="3" type="ORF">MNR06_07780</name>
</gene>
<evidence type="ECO:0000313" key="3">
    <source>
        <dbReference type="EMBL" id="UOF02851.1"/>
    </source>
</evidence>
<evidence type="ECO:0000313" key="4">
    <source>
        <dbReference type="Proteomes" id="UP000830116"/>
    </source>
</evidence>
<evidence type="ECO:0000259" key="2">
    <source>
        <dbReference type="Pfam" id="PF09949"/>
    </source>
</evidence>
<dbReference type="InterPro" id="IPR019236">
    <property type="entry name" value="APP1_cat"/>
</dbReference>
<keyword evidence="1" id="KW-0732">Signal</keyword>
<dbReference type="PANTHER" id="PTHR28208">
    <property type="entry name" value="PHOSPHATIDATE PHOSPHATASE APP1"/>
    <property type="match status" value="1"/>
</dbReference>
<dbReference type="Pfam" id="PF09949">
    <property type="entry name" value="APP1_cat"/>
    <property type="match status" value="1"/>
</dbReference>
<feature type="chain" id="PRO_5045739345" evidence="1">
    <location>
        <begin position="21"/>
        <end position="264"/>
    </location>
</feature>
<evidence type="ECO:0000256" key="1">
    <source>
        <dbReference type="SAM" id="SignalP"/>
    </source>
</evidence>
<sequence>MFKVASLVLGLSFMAQVAAAKILVISDIDDTVKVSHILSKKGAVSSAVDSDSHFAGMPDLYRILDLSHQDIEFHYVSLAPKLLMGGRHQDFLDKNGFPITGLHMNPGVRQDKDLKNKVIRQLLAEKKPELVIYFGDNGQYDAVVYDQMVKEFPQVPSITYIREAYSSKLESQYPTMPGQIGFVTTLELAIDLSQRNLLHAKAYKHIEQTIYSQLNSENSIEVVGKMLFPWWQDCRDFKWQWDVKNPTERLIEIKDVIEERCSKY</sequence>
<dbReference type="RefSeq" id="WP_243540670.1">
    <property type="nucleotide sequence ID" value="NZ_CP093442.1"/>
</dbReference>
<dbReference type="InterPro" id="IPR052935">
    <property type="entry name" value="Mg2+_PAP"/>
</dbReference>
<dbReference type="EMBL" id="CP093442">
    <property type="protein sequence ID" value="UOF02851.1"/>
    <property type="molecule type" value="Genomic_DNA"/>
</dbReference>
<dbReference type="PANTHER" id="PTHR28208:SF3">
    <property type="entry name" value="PHOSPHATIDATE PHOSPHATASE APP1"/>
    <property type="match status" value="1"/>
</dbReference>